<keyword evidence="4 9" id="KW-0460">Magnesium</keyword>
<dbReference type="InterPro" id="IPR006323">
    <property type="entry name" value="Phosphonoacetald_hydro"/>
</dbReference>
<keyword evidence="11" id="KW-1185">Reference proteome</keyword>
<feature type="binding site" evidence="9">
    <location>
        <position position="193"/>
    </location>
    <ligand>
        <name>Mg(2+)</name>
        <dbReference type="ChEBI" id="CHEBI:18420"/>
    </ligand>
</feature>
<dbReference type="SFLD" id="SFLDS00003">
    <property type="entry name" value="Haloacid_Dehalogenase"/>
    <property type="match status" value="1"/>
</dbReference>
<dbReference type="NCBIfam" id="TIGR01422">
    <property type="entry name" value="phosphonatase"/>
    <property type="match status" value="1"/>
</dbReference>
<evidence type="ECO:0000313" key="11">
    <source>
        <dbReference type="Proteomes" id="UP000199412"/>
    </source>
</evidence>
<dbReference type="GO" id="GO:0050194">
    <property type="term" value="F:phosphonoacetaldehyde hydrolase activity"/>
    <property type="evidence" value="ECO:0007669"/>
    <property type="project" value="UniProtKB-UniRule"/>
</dbReference>
<dbReference type="GO" id="GO:0019700">
    <property type="term" value="P:organic phosphonate catabolic process"/>
    <property type="evidence" value="ECO:0007669"/>
    <property type="project" value="InterPro"/>
</dbReference>
<dbReference type="Proteomes" id="UP000199412">
    <property type="component" value="Unassembled WGS sequence"/>
</dbReference>
<evidence type="ECO:0000256" key="8">
    <source>
        <dbReference type="ARBA" id="ARBA00066472"/>
    </source>
</evidence>
<evidence type="ECO:0000313" key="10">
    <source>
        <dbReference type="EMBL" id="SDE19355.1"/>
    </source>
</evidence>
<sequence length="276" mass="28913">MTFRYARAYTGPLRAVVFDWAGTLIDFGCRAPAAVFQAIFAEAGVPVTEAEARAPMGLPKRDHIAAVGAAPRVAAAWRAAHGRPFGEADVDALYDVFLPRQIDTVGQYADLIPGVAAAVAAARARGLLIGSTTGYTRDIMDICLARAAEQGLTVDALACAGDLPRGRPGPYLLWRVLTELAVYPPESVVKVGDTPADVEEGLNAGCWVVAVAACGNETGLSEADLAALPEAERAARIERARGVLARAGAHVVIDSTADLPAILDDLSARFARGQRP</sequence>
<evidence type="ECO:0000256" key="7">
    <source>
        <dbReference type="ARBA" id="ARBA00056573"/>
    </source>
</evidence>
<dbReference type="HAMAP" id="MF_01375">
    <property type="entry name" value="PhnX"/>
    <property type="match status" value="1"/>
</dbReference>
<dbReference type="FunFam" id="1.10.150.240:FF:000006">
    <property type="entry name" value="Phosphonoacetaldehyde hydrolase"/>
    <property type="match status" value="1"/>
</dbReference>
<organism evidence="10 11">
    <name type="scientific">Rhodospira trueperi</name>
    <dbReference type="NCBI Taxonomy" id="69960"/>
    <lineage>
        <taxon>Bacteria</taxon>
        <taxon>Pseudomonadati</taxon>
        <taxon>Pseudomonadota</taxon>
        <taxon>Alphaproteobacteria</taxon>
        <taxon>Rhodospirillales</taxon>
        <taxon>Rhodospirillaceae</taxon>
        <taxon>Rhodospira</taxon>
    </lineage>
</organism>
<reference evidence="10 11" key="1">
    <citation type="submission" date="2016-10" db="EMBL/GenBank/DDBJ databases">
        <authorList>
            <person name="de Groot N.N."/>
        </authorList>
    </citation>
    <scope>NUCLEOTIDE SEQUENCE [LARGE SCALE GENOMIC DNA]</scope>
    <source>
        <strain evidence="10 11">ATCC 700224</strain>
    </source>
</reference>
<dbReference type="Pfam" id="PF00702">
    <property type="entry name" value="Hydrolase"/>
    <property type="match status" value="1"/>
</dbReference>
<dbReference type="GO" id="GO:0005829">
    <property type="term" value="C:cytosol"/>
    <property type="evidence" value="ECO:0007669"/>
    <property type="project" value="TreeGrafter"/>
</dbReference>
<dbReference type="Gene3D" id="3.40.50.1000">
    <property type="entry name" value="HAD superfamily/HAD-like"/>
    <property type="match status" value="1"/>
</dbReference>
<keyword evidence="5 9" id="KW-0704">Schiff base</keyword>
<dbReference type="SFLD" id="SFLDG01135">
    <property type="entry name" value="C1.5.6:_HAD__Beta-PGM__Phospha"/>
    <property type="match status" value="1"/>
</dbReference>
<dbReference type="GO" id="GO:0000287">
    <property type="term" value="F:magnesium ion binding"/>
    <property type="evidence" value="ECO:0007669"/>
    <property type="project" value="UniProtKB-UniRule"/>
</dbReference>
<comment type="similarity">
    <text evidence="9">Belongs to the HAD-like hydrolase superfamily. PhnX family.</text>
</comment>
<dbReference type="PANTHER" id="PTHR43434:SF19">
    <property type="entry name" value="PHOSPHONOACETALDEHYDE HYDROLASE"/>
    <property type="match status" value="1"/>
</dbReference>
<comment type="catalytic activity">
    <reaction evidence="6 9">
        <text>phosphonoacetaldehyde + H2O = acetaldehyde + phosphate + H(+)</text>
        <dbReference type="Rhea" id="RHEA:18905"/>
        <dbReference type="ChEBI" id="CHEBI:15343"/>
        <dbReference type="ChEBI" id="CHEBI:15377"/>
        <dbReference type="ChEBI" id="CHEBI:15378"/>
        <dbReference type="ChEBI" id="CHEBI:43474"/>
        <dbReference type="ChEBI" id="CHEBI:58383"/>
        <dbReference type="EC" id="3.11.1.1"/>
    </reaction>
</comment>
<dbReference type="Gene3D" id="1.10.150.240">
    <property type="entry name" value="Putative phosphatase, domain 2"/>
    <property type="match status" value="1"/>
</dbReference>
<evidence type="ECO:0000256" key="6">
    <source>
        <dbReference type="ARBA" id="ARBA00052005"/>
    </source>
</evidence>
<evidence type="ECO:0000256" key="9">
    <source>
        <dbReference type="HAMAP-Rule" id="MF_01375"/>
    </source>
</evidence>
<dbReference type="STRING" id="69960.SAMN05421720_104127"/>
<dbReference type="InterPro" id="IPR023214">
    <property type="entry name" value="HAD_sf"/>
</dbReference>
<accession>A0A1G7AZB3</accession>
<evidence type="ECO:0000256" key="1">
    <source>
        <dbReference type="ARBA" id="ARBA00011738"/>
    </source>
</evidence>
<comment type="function">
    <text evidence="7 9">Involved in phosphonate degradation.</text>
</comment>
<evidence type="ECO:0000256" key="4">
    <source>
        <dbReference type="ARBA" id="ARBA00022842"/>
    </source>
</evidence>
<evidence type="ECO:0000256" key="3">
    <source>
        <dbReference type="ARBA" id="ARBA00022801"/>
    </source>
</evidence>
<comment type="subunit">
    <text evidence="1 9">Homodimer.</text>
</comment>
<evidence type="ECO:0000256" key="5">
    <source>
        <dbReference type="ARBA" id="ARBA00023270"/>
    </source>
</evidence>
<feature type="binding site" evidence="9">
    <location>
        <position position="21"/>
    </location>
    <ligand>
        <name>Mg(2+)</name>
        <dbReference type="ChEBI" id="CHEBI:18420"/>
    </ligand>
</feature>
<dbReference type="EC" id="3.11.1.1" evidence="8 9"/>
<dbReference type="InterPro" id="IPR036412">
    <property type="entry name" value="HAD-like_sf"/>
</dbReference>
<dbReference type="SUPFAM" id="SSF56784">
    <property type="entry name" value="HAD-like"/>
    <property type="match status" value="1"/>
</dbReference>
<dbReference type="AlphaFoldDB" id="A0A1G7AZB3"/>
<dbReference type="InterPro" id="IPR050155">
    <property type="entry name" value="HAD-like_hydrolase_sf"/>
</dbReference>
<feature type="binding site" evidence="9">
    <location>
        <position position="19"/>
    </location>
    <ligand>
        <name>Mg(2+)</name>
        <dbReference type="ChEBI" id="CHEBI:18420"/>
    </ligand>
</feature>
<dbReference type="OrthoDB" id="5504491at2"/>
<keyword evidence="2 9" id="KW-0479">Metal-binding</keyword>
<dbReference type="GO" id="GO:0006281">
    <property type="term" value="P:DNA repair"/>
    <property type="evidence" value="ECO:0007669"/>
    <property type="project" value="TreeGrafter"/>
</dbReference>
<feature type="active site" description="Nucleophile" evidence="9">
    <location>
        <position position="19"/>
    </location>
</feature>
<name>A0A1G7AZB3_9PROT</name>
<keyword evidence="3 9" id="KW-0378">Hydrolase</keyword>
<dbReference type="PANTHER" id="PTHR43434">
    <property type="entry name" value="PHOSPHOGLYCOLATE PHOSPHATASE"/>
    <property type="match status" value="1"/>
</dbReference>
<evidence type="ECO:0000256" key="2">
    <source>
        <dbReference type="ARBA" id="ARBA00022723"/>
    </source>
</evidence>
<dbReference type="GO" id="GO:0008967">
    <property type="term" value="F:phosphoglycolate phosphatase activity"/>
    <property type="evidence" value="ECO:0007669"/>
    <property type="project" value="TreeGrafter"/>
</dbReference>
<dbReference type="SFLD" id="SFLDG01129">
    <property type="entry name" value="C1.5:_HAD__Beta-PGM__Phosphata"/>
    <property type="match status" value="1"/>
</dbReference>
<dbReference type="InterPro" id="IPR023198">
    <property type="entry name" value="PGP-like_dom2"/>
</dbReference>
<proteinExistence type="inferred from homology"/>
<dbReference type="EMBL" id="FNAP01000004">
    <property type="protein sequence ID" value="SDE19355.1"/>
    <property type="molecule type" value="Genomic_DNA"/>
</dbReference>
<feature type="active site" description="Schiff-base intermediate with substrate" evidence="9">
    <location>
        <position position="60"/>
    </location>
</feature>
<dbReference type="RefSeq" id="WP_092784412.1">
    <property type="nucleotide sequence ID" value="NZ_FNAP01000004.1"/>
</dbReference>
<gene>
    <name evidence="9" type="primary">phnX</name>
    <name evidence="10" type="ORF">SAMN05421720_104127</name>
</gene>
<protein>
    <recommendedName>
        <fullName evidence="8 9">Phosphonoacetaldehyde hydrolase</fullName>
        <shortName evidence="9">Phosphonatase</shortName>
        <ecNumber evidence="8 9">3.11.1.1</ecNumber>
    </recommendedName>
    <alternativeName>
        <fullName evidence="9">Phosphonoacetaldehyde phosphonohydrolase</fullName>
    </alternativeName>
</protein>
<comment type="cofactor">
    <cofactor evidence="9">
        <name>Mg(2+)</name>
        <dbReference type="ChEBI" id="CHEBI:18420"/>
    </cofactor>
    <text evidence="9">Binds 1 Mg(2+) ion per subunit.</text>
</comment>